<evidence type="ECO:0000256" key="1">
    <source>
        <dbReference type="SAM" id="MobiDB-lite"/>
    </source>
</evidence>
<name>A0A376ACD1_9HYPH</name>
<dbReference type="RefSeq" id="WP_147293954.1">
    <property type="nucleotide sequence ID" value="NZ_UEYP01000001.1"/>
</dbReference>
<accession>A0A376ACD1</accession>
<reference evidence="3" key="1">
    <citation type="submission" date="2018-07" db="EMBL/GenBank/DDBJ databases">
        <authorList>
            <person name="Peiro R."/>
            <person name="Begona"/>
            <person name="Cbmso G."/>
            <person name="Lopez M."/>
            <person name="Gonzalez S."/>
        </authorList>
    </citation>
    <scope>NUCLEOTIDE SEQUENCE [LARGE SCALE GENOMIC DNA]</scope>
</reference>
<dbReference type="AlphaFoldDB" id="A0A376ACD1"/>
<protein>
    <submittedName>
        <fullName evidence="2">Uncharacterized protein</fullName>
    </submittedName>
</protein>
<feature type="region of interest" description="Disordered" evidence="1">
    <location>
        <begin position="142"/>
        <end position="185"/>
    </location>
</feature>
<evidence type="ECO:0000313" key="2">
    <source>
        <dbReference type="EMBL" id="SSC65300.1"/>
    </source>
</evidence>
<feature type="region of interest" description="Disordered" evidence="1">
    <location>
        <begin position="1"/>
        <end position="35"/>
    </location>
</feature>
<keyword evidence="3" id="KW-1185">Reference proteome</keyword>
<gene>
    <name evidence="2" type="ORF">RHIZ70_1008</name>
</gene>
<sequence>MPKLSDVPSIPKWPSLTPGDALGEPDPYPGSISDFDDAISKYASELADARSQIQRNADAESMERRHIREYQQYIARQNRMIAECKRKGHKVPPETPGNIANAEELISEAEEILSLLPDHREAWIDERERRKDLLSALRKERAKGLAKDGTARRCGSRNTTDGSPCQNEKHYRKGSGWGPCPLQGH</sequence>
<dbReference type="EMBL" id="UEYP01000001">
    <property type="protein sequence ID" value="SSC65300.1"/>
    <property type="molecule type" value="Genomic_DNA"/>
</dbReference>
<dbReference type="OrthoDB" id="8403519at2"/>
<proteinExistence type="predicted"/>
<evidence type="ECO:0000313" key="3">
    <source>
        <dbReference type="Proteomes" id="UP000254764"/>
    </source>
</evidence>
<organism evidence="2 3">
    <name type="scientific">Ciceribacter selenitireducens ATCC BAA-1503</name>
    <dbReference type="NCBI Taxonomy" id="1336235"/>
    <lineage>
        <taxon>Bacteria</taxon>
        <taxon>Pseudomonadati</taxon>
        <taxon>Pseudomonadota</taxon>
        <taxon>Alphaproteobacteria</taxon>
        <taxon>Hyphomicrobiales</taxon>
        <taxon>Rhizobiaceae</taxon>
        <taxon>Ciceribacter</taxon>
    </lineage>
</organism>
<feature type="compositionally biased region" description="Basic and acidic residues" evidence="1">
    <location>
        <begin position="142"/>
        <end position="151"/>
    </location>
</feature>
<feature type="compositionally biased region" description="Polar residues" evidence="1">
    <location>
        <begin position="156"/>
        <end position="166"/>
    </location>
</feature>
<dbReference type="Proteomes" id="UP000254764">
    <property type="component" value="Unassembled WGS sequence"/>
</dbReference>